<dbReference type="Proteomes" id="UP001143480">
    <property type="component" value="Unassembled WGS sequence"/>
</dbReference>
<name>A0A9W6KQV9_9ACTN</name>
<evidence type="ECO:0000313" key="3">
    <source>
        <dbReference type="Proteomes" id="UP001143480"/>
    </source>
</evidence>
<feature type="transmembrane region" description="Helical" evidence="1">
    <location>
        <begin position="7"/>
        <end position="29"/>
    </location>
</feature>
<gene>
    <name evidence="2" type="ORF">GCM10017581_065680</name>
</gene>
<accession>A0A9W6KQV9</accession>
<keyword evidence="3" id="KW-1185">Reference proteome</keyword>
<reference evidence="2" key="1">
    <citation type="journal article" date="2014" name="Int. J. Syst. Evol. Microbiol.">
        <title>Complete genome sequence of Corynebacterium casei LMG S-19264T (=DSM 44701T), isolated from a smear-ripened cheese.</title>
        <authorList>
            <consortium name="US DOE Joint Genome Institute (JGI-PGF)"/>
            <person name="Walter F."/>
            <person name="Albersmeier A."/>
            <person name="Kalinowski J."/>
            <person name="Ruckert C."/>
        </authorList>
    </citation>
    <scope>NUCLEOTIDE SEQUENCE</scope>
    <source>
        <strain evidence="2">VKM Ac-1321</strain>
    </source>
</reference>
<dbReference type="EMBL" id="BSFP01000050">
    <property type="protein sequence ID" value="GLL04821.1"/>
    <property type="molecule type" value="Genomic_DNA"/>
</dbReference>
<protein>
    <submittedName>
        <fullName evidence="2">Uncharacterized protein</fullName>
    </submittedName>
</protein>
<dbReference type="RefSeq" id="WP_261958563.1">
    <property type="nucleotide sequence ID" value="NZ_BAAAXA010000001.1"/>
</dbReference>
<keyword evidence="1" id="KW-0812">Transmembrane</keyword>
<proteinExistence type="predicted"/>
<feature type="transmembrane region" description="Helical" evidence="1">
    <location>
        <begin position="145"/>
        <end position="167"/>
    </location>
</feature>
<evidence type="ECO:0000256" key="1">
    <source>
        <dbReference type="SAM" id="Phobius"/>
    </source>
</evidence>
<sequence>MERATKLARLAVRGGIALALVAFMLRFVLEFVASPGGSPVYPISFEEPGGSCLDSVTLYVDVTSGQELQCAANGDPNRAYRGALTSSERAEVLRECSALAQDGRLDGDDQVRVRQLIAAIASRHPAVPAGPLRPVLGPVLDYSPLAVAAGLVLLVLGVIARIVLLAAELVRGRQTR</sequence>
<evidence type="ECO:0000313" key="2">
    <source>
        <dbReference type="EMBL" id="GLL04821.1"/>
    </source>
</evidence>
<dbReference type="AlphaFoldDB" id="A0A9W6KQV9"/>
<reference evidence="2" key="2">
    <citation type="submission" date="2023-01" db="EMBL/GenBank/DDBJ databases">
        <authorList>
            <person name="Sun Q."/>
            <person name="Evtushenko L."/>
        </authorList>
    </citation>
    <scope>NUCLEOTIDE SEQUENCE</scope>
    <source>
        <strain evidence="2">VKM Ac-1321</strain>
    </source>
</reference>
<keyword evidence="1" id="KW-1133">Transmembrane helix</keyword>
<organism evidence="2 3">
    <name type="scientific">Dactylosporangium matsuzakiense</name>
    <dbReference type="NCBI Taxonomy" id="53360"/>
    <lineage>
        <taxon>Bacteria</taxon>
        <taxon>Bacillati</taxon>
        <taxon>Actinomycetota</taxon>
        <taxon>Actinomycetes</taxon>
        <taxon>Micromonosporales</taxon>
        <taxon>Micromonosporaceae</taxon>
        <taxon>Dactylosporangium</taxon>
    </lineage>
</organism>
<comment type="caution">
    <text evidence="2">The sequence shown here is derived from an EMBL/GenBank/DDBJ whole genome shotgun (WGS) entry which is preliminary data.</text>
</comment>
<keyword evidence="1" id="KW-0472">Membrane</keyword>